<dbReference type="InterPro" id="IPR050378">
    <property type="entry name" value="Metallo-dep_Hydrolases_sf"/>
</dbReference>
<reference evidence="1" key="1">
    <citation type="journal article" date="2014" name="Front. Microbiol.">
        <title>High frequency of phylogenetically diverse reductive dehalogenase-homologous genes in deep subseafloor sedimentary metagenomes.</title>
        <authorList>
            <person name="Kawai M."/>
            <person name="Futagami T."/>
            <person name="Toyoda A."/>
            <person name="Takaki Y."/>
            <person name="Nishi S."/>
            <person name="Hori S."/>
            <person name="Arai W."/>
            <person name="Tsubouchi T."/>
            <person name="Morono Y."/>
            <person name="Uchiyama I."/>
            <person name="Ito T."/>
            <person name="Fujiyama A."/>
            <person name="Inagaki F."/>
            <person name="Takami H."/>
        </authorList>
    </citation>
    <scope>NUCLEOTIDE SEQUENCE</scope>
    <source>
        <strain evidence="1">Expedition CK06-06</strain>
    </source>
</reference>
<organism evidence="1">
    <name type="scientific">marine sediment metagenome</name>
    <dbReference type="NCBI Taxonomy" id="412755"/>
    <lineage>
        <taxon>unclassified sequences</taxon>
        <taxon>metagenomes</taxon>
        <taxon>ecological metagenomes</taxon>
    </lineage>
</organism>
<name>X1A9X3_9ZZZZ</name>
<dbReference type="InterPro" id="IPR011059">
    <property type="entry name" value="Metal-dep_hydrolase_composite"/>
</dbReference>
<dbReference type="SUPFAM" id="SSF51338">
    <property type="entry name" value="Composite domain of metallo-dependent hydrolases"/>
    <property type="match status" value="1"/>
</dbReference>
<dbReference type="AlphaFoldDB" id="X1A9X3"/>
<comment type="caution">
    <text evidence="1">The sequence shown here is derived from an EMBL/GenBank/DDBJ whole genome shotgun (WGS) entry which is preliminary data.</text>
</comment>
<feature type="non-terminal residue" evidence="1">
    <location>
        <position position="101"/>
    </location>
</feature>
<protein>
    <recommendedName>
        <fullName evidence="2">Amidohydrolase-related domain-containing protein</fullName>
    </recommendedName>
</protein>
<sequence>MDTIIKNAHIVNVFTGKIESGEVGISNGKIIEISNEIETVDLIKEENSRAINNNEIIKESPRIMDADGKYLIPGLIDSHVHIESSYMIPTTLAPLLISCGT</sequence>
<dbReference type="PANTHER" id="PTHR11647:SF1">
    <property type="entry name" value="COLLAPSIN RESPONSE MEDIATOR PROTEIN"/>
    <property type="match status" value="1"/>
</dbReference>
<accession>X1A9X3</accession>
<dbReference type="GO" id="GO:0016810">
    <property type="term" value="F:hydrolase activity, acting on carbon-nitrogen (but not peptide) bonds"/>
    <property type="evidence" value="ECO:0007669"/>
    <property type="project" value="InterPro"/>
</dbReference>
<evidence type="ECO:0008006" key="2">
    <source>
        <dbReference type="Google" id="ProtNLM"/>
    </source>
</evidence>
<dbReference type="PANTHER" id="PTHR11647">
    <property type="entry name" value="HYDRANTOINASE/DIHYDROPYRIMIDINASE FAMILY MEMBER"/>
    <property type="match status" value="1"/>
</dbReference>
<evidence type="ECO:0000313" key="1">
    <source>
        <dbReference type="EMBL" id="GAG69453.1"/>
    </source>
</evidence>
<gene>
    <name evidence="1" type="ORF">S01H4_12996</name>
</gene>
<proteinExistence type="predicted"/>
<dbReference type="Gene3D" id="2.30.40.10">
    <property type="entry name" value="Urease, subunit C, domain 1"/>
    <property type="match status" value="1"/>
</dbReference>
<dbReference type="EMBL" id="BART01005714">
    <property type="protein sequence ID" value="GAG69453.1"/>
    <property type="molecule type" value="Genomic_DNA"/>
</dbReference>